<accession>A0ACC0VLF4</accession>
<dbReference type="EMBL" id="CM047587">
    <property type="protein sequence ID" value="KAI9907284.1"/>
    <property type="molecule type" value="Genomic_DNA"/>
</dbReference>
<protein>
    <submittedName>
        <fullName evidence="1">Uncharacterized protein</fullName>
    </submittedName>
</protein>
<sequence>MILSNIREKNSAAAEYIDAIPHDQGASFAVSGRRFEHVTSNLAKITISFLKQMRNPALELLIDLYNHQMGKFQEHLQDVQERGSASITPRATKRLKEELEECRKYQCVPNTANSGLVESGPDRQYTVQLSIPGEEQTVVSCT</sequence>
<evidence type="ECO:0000313" key="2">
    <source>
        <dbReference type="Proteomes" id="UP001163321"/>
    </source>
</evidence>
<proteinExistence type="predicted"/>
<keyword evidence="2" id="KW-1185">Reference proteome</keyword>
<organism evidence="1 2">
    <name type="scientific">Peronosclerospora sorghi</name>
    <dbReference type="NCBI Taxonomy" id="230839"/>
    <lineage>
        <taxon>Eukaryota</taxon>
        <taxon>Sar</taxon>
        <taxon>Stramenopiles</taxon>
        <taxon>Oomycota</taxon>
        <taxon>Peronosporomycetes</taxon>
        <taxon>Peronosporales</taxon>
        <taxon>Peronosporaceae</taxon>
        <taxon>Peronosclerospora</taxon>
    </lineage>
</organism>
<name>A0ACC0VLF4_9STRA</name>
<evidence type="ECO:0000313" key="1">
    <source>
        <dbReference type="EMBL" id="KAI9907284.1"/>
    </source>
</evidence>
<gene>
    <name evidence="1" type="ORF">PsorP6_004727</name>
</gene>
<comment type="caution">
    <text evidence="1">The sequence shown here is derived from an EMBL/GenBank/DDBJ whole genome shotgun (WGS) entry which is preliminary data.</text>
</comment>
<dbReference type="Proteomes" id="UP001163321">
    <property type="component" value="Chromosome 8"/>
</dbReference>
<reference evidence="1 2" key="1">
    <citation type="journal article" date="2022" name="bioRxiv">
        <title>The genome of the oomycete Peronosclerospora sorghi, a cosmopolitan pathogen of maize and sorghum, is inflated with dispersed pseudogenes.</title>
        <authorList>
            <person name="Fletcher K."/>
            <person name="Martin F."/>
            <person name="Isakeit T."/>
            <person name="Cavanaugh K."/>
            <person name="Magill C."/>
            <person name="Michelmore R."/>
        </authorList>
    </citation>
    <scope>NUCLEOTIDE SEQUENCE [LARGE SCALE GENOMIC DNA]</scope>
    <source>
        <strain evidence="1">P6</strain>
    </source>
</reference>